<feature type="compositionally biased region" description="Polar residues" evidence="1">
    <location>
        <begin position="169"/>
        <end position="182"/>
    </location>
</feature>
<reference evidence="3" key="1">
    <citation type="submission" date="2014-04" db="EMBL/GenBank/DDBJ databases">
        <title>Evolutionary Origins and Diversification of the Mycorrhizal Mutualists.</title>
        <authorList>
            <consortium name="DOE Joint Genome Institute"/>
            <consortium name="Mycorrhizal Genomics Consortium"/>
            <person name="Kohler A."/>
            <person name="Kuo A."/>
            <person name="Nagy L.G."/>
            <person name="Floudas D."/>
            <person name="Copeland A."/>
            <person name="Barry K.W."/>
            <person name="Cichocki N."/>
            <person name="Veneault-Fourrey C."/>
            <person name="LaButti K."/>
            <person name="Lindquist E.A."/>
            <person name="Lipzen A."/>
            <person name="Lundell T."/>
            <person name="Morin E."/>
            <person name="Murat C."/>
            <person name="Riley R."/>
            <person name="Ohm R."/>
            <person name="Sun H."/>
            <person name="Tunlid A."/>
            <person name="Henrissat B."/>
            <person name="Grigoriev I.V."/>
            <person name="Hibbett D.S."/>
            <person name="Martin F."/>
        </authorList>
    </citation>
    <scope>NUCLEOTIDE SEQUENCE [LARGE SCALE GENOMIC DNA]</scope>
    <source>
        <strain evidence="3">FD-334 SS-4</strain>
    </source>
</reference>
<feature type="region of interest" description="Disordered" evidence="1">
    <location>
        <begin position="1"/>
        <end position="26"/>
    </location>
</feature>
<keyword evidence="3" id="KW-1185">Reference proteome</keyword>
<protein>
    <submittedName>
        <fullName evidence="2">Uncharacterized protein</fullName>
    </submittedName>
</protein>
<evidence type="ECO:0000256" key="1">
    <source>
        <dbReference type="SAM" id="MobiDB-lite"/>
    </source>
</evidence>
<evidence type="ECO:0000313" key="3">
    <source>
        <dbReference type="Proteomes" id="UP000054270"/>
    </source>
</evidence>
<dbReference type="EMBL" id="KN817521">
    <property type="protein sequence ID" value="KJA28357.1"/>
    <property type="molecule type" value="Genomic_DNA"/>
</dbReference>
<feature type="region of interest" description="Disordered" evidence="1">
    <location>
        <begin position="81"/>
        <end position="114"/>
    </location>
</feature>
<accession>A0A0D2LKR1</accession>
<organism evidence="2 3">
    <name type="scientific">Hypholoma sublateritium (strain FD-334 SS-4)</name>
    <dbReference type="NCBI Taxonomy" id="945553"/>
    <lineage>
        <taxon>Eukaryota</taxon>
        <taxon>Fungi</taxon>
        <taxon>Dikarya</taxon>
        <taxon>Basidiomycota</taxon>
        <taxon>Agaricomycotina</taxon>
        <taxon>Agaricomycetes</taxon>
        <taxon>Agaricomycetidae</taxon>
        <taxon>Agaricales</taxon>
        <taxon>Agaricineae</taxon>
        <taxon>Strophariaceae</taxon>
        <taxon>Hypholoma</taxon>
    </lineage>
</organism>
<evidence type="ECO:0000313" key="2">
    <source>
        <dbReference type="EMBL" id="KJA28357.1"/>
    </source>
</evidence>
<dbReference type="Proteomes" id="UP000054270">
    <property type="component" value="Unassembled WGS sequence"/>
</dbReference>
<sequence>MSAEDRGHSPSPEHPPDERNYDDWFQPASSFPLPVFSTPQMPAPTAELMFGFTKASKKGIILPSKKALEIAAAKRMGWERDIPPDDLEENGLGSVAPLDTRGETDLPSSHPLAQSPMGVALKTASSTNEVLSPPSLATFSRPSLLVSPATPHNPHRPKPFKTPFLKQPHTPSNVSIGSPLNPQRPSSSFAFVSAANHPHPLAAPPINASTVMPNVASNIMTPFRKSSVFNGRTTPAPFRTPFRPGFKPPLLTPGNTSSFQIQKNTAIVNNHMISKATPRGIPSRKQFFCLSRVFHISFRF</sequence>
<name>A0A0D2LKR1_HYPSF</name>
<feature type="region of interest" description="Disordered" evidence="1">
    <location>
        <begin position="150"/>
        <end position="182"/>
    </location>
</feature>
<dbReference type="AlphaFoldDB" id="A0A0D2LKR1"/>
<proteinExistence type="predicted"/>
<gene>
    <name evidence="2" type="ORF">HYPSUDRAFT_696919</name>
</gene>
<dbReference type="STRING" id="945553.A0A0D2LKR1"/>